<proteinExistence type="inferred from homology"/>
<dbReference type="Pfam" id="PF01820">
    <property type="entry name" value="Dala_Dala_lig_N"/>
    <property type="match status" value="1"/>
</dbReference>
<dbReference type="NCBIfam" id="NF002378">
    <property type="entry name" value="PRK01372.1"/>
    <property type="match status" value="1"/>
</dbReference>
<accession>A0A0B4XM08</accession>
<feature type="binding site" evidence="20">
    <location>
        <position position="256"/>
    </location>
    <ligand>
        <name>Mg(2+)</name>
        <dbReference type="ChEBI" id="CHEBI:18420"/>
        <label>1</label>
    </ligand>
</feature>
<protein>
    <recommendedName>
        <fullName evidence="6 18">D-alanine--D-alanine ligase</fullName>
        <ecNumber evidence="6 18">6.3.2.4</ecNumber>
    </recommendedName>
    <alternativeName>
        <fullName evidence="18">D-Ala-D-Ala ligase</fullName>
    </alternativeName>
    <alternativeName>
        <fullName evidence="18">D-alanylalanine synthetase</fullName>
    </alternativeName>
</protein>
<reference evidence="23 24" key="1">
    <citation type="journal article" date="2012" name="J. Bacteriol.">
        <title>Genome sequence of an alkane-degrading bacterium, Alcanivorax pacificus type strain W11-5, isolated from deep sea sediment.</title>
        <authorList>
            <person name="Lai Q."/>
            <person name="Shao Z."/>
        </authorList>
    </citation>
    <scope>NUCLEOTIDE SEQUENCE [LARGE SCALE GENOMIC DNA]</scope>
    <source>
        <strain evidence="23 24">W11-5</strain>
    </source>
</reference>
<dbReference type="PROSITE" id="PS50975">
    <property type="entry name" value="ATP_GRASP"/>
    <property type="match status" value="1"/>
</dbReference>
<evidence type="ECO:0000256" key="19">
    <source>
        <dbReference type="PIRSR" id="PIRSR039102-1"/>
    </source>
</evidence>
<evidence type="ECO:0000256" key="3">
    <source>
        <dbReference type="ARBA" id="ARBA00004496"/>
    </source>
</evidence>
<comment type="cofactor">
    <cofactor evidence="1">
        <name>Mn(2+)</name>
        <dbReference type="ChEBI" id="CHEBI:29035"/>
    </cofactor>
</comment>
<evidence type="ECO:0000256" key="6">
    <source>
        <dbReference type="ARBA" id="ARBA00012216"/>
    </source>
</evidence>
<dbReference type="PIRSF" id="PIRSF039102">
    <property type="entry name" value="Ddl/VanB"/>
    <property type="match status" value="1"/>
</dbReference>
<feature type="active site" evidence="19">
    <location>
        <position position="280"/>
    </location>
</feature>
<keyword evidence="14 18" id="KW-0573">Peptidoglycan synthesis</keyword>
<dbReference type="OrthoDB" id="9813261at2"/>
<keyword evidence="9 20" id="KW-0479">Metal-binding</keyword>
<dbReference type="FunFam" id="3.30.470.20:FF:000008">
    <property type="entry name" value="D-alanine--D-alanine ligase"/>
    <property type="match status" value="1"/>
</dbReference>
<comment type="cofactor">
    <cofactor evidence="20">
        <name>Mg(2+)</name>
        <dbReference type="ChEBI" id="CHEBI:18420"/>
    </cofactor>
    <cofactor evidence="20">
        <name>Mn(2+)</name>
        <dbReference type="ChEBI" id="CHEBI:29035"/>
    </cofactor>
    <text evidence="20">Binds 2 magnesium or manganese ions per subunit.</text>
</comment>
<keyword evidence="12 20" id="KW-0460">Magnesium</keyword>
<evidence type="ECO:0000256" key="13">
    <source>
        <dbReference type="ARBA" id="ARBA00022960"/>
    </source>
</evidence>
<feature type="domain" description="ATP-grasp" evidence="22">
    <location>
        <begin position="112"/>
        <end position="302"/>
    </location>
</feature>
<dbReference type="EMBL" id="CP004387">
    <property type="protein sequence ID" value="AJD47387.1"/>
    <property type="molecule type" value="Genomic_DNA"/>
</dbReference>
<keyword evidence="10 21" id="KW-0547">Nucleotide-binding</keyword>
<dbReference type="InterPro" id="IPR011127">
    <property type="entry name" value="Dala_Dala_lig_N"/>
</dbReference>
<dbReference type="GO" id="GO:0071555">
    <property type="term" value="P:cell wall organization"/>
    <property type="evidence" value="ECO:0007669"/>
    <property type="project" value="UniProtKB-KW"/>
</dbReference>
<dbReference type="InterPro" id="IPR013815">
    <property type="entry name" value="ATP_grasp_subdomain_1"/>
</dbReference>
<dbReference type="GO" id="GO:0046872">
    <property type="term" value="F:metal ion binding"/>
    <property type="evidence" value="ECO:0007669"/>
    <property type="project" value="UniProtKB-KW"/>
</dbReference>
<dbReference type="HOGENOM" id="CLU_039268_1_2_6"/>
<dbReference type="AlphaFoldDB" id="A0A0B4XM08"/>
<evidence type="ECO:0000256" key="15">
    <source>
        <dbReference type="ARBA" id="ARBA00023211"/>
    </source>
</evidence>
<evidence type="ECO:0000313" key="24">
    <source>
        <dbReference type="Proteomes" id="UP000006764"/>
    </source>
</evidence>
<dbReference type="InterPro" id="IPR011095">
    <property type="entry name" value="Dala_Dala_lig_C"/>
</dbReference>
<comment type="subcellular location">
    <subcellularLocation>
        <location evidence="3 18">Cytoplasm</location>
    </subcellularLocation>
</comment>
<dbReference type="InterPro" id="IPR016185">
    <property type="entry name" value="PreATP-grasp_dom_sf"/>
</dbReference>
<feature type="binding site" evidence="20">
    <location>
        <position position="269"/>
    </location>
    <ligand>
        <name>Mg(2+)</name>
        <dbReference type="ChEBI" id="CHEBI:18420"/>
        <label>1</label>
    </ligand>
</feature>
<name>A0A0B4XM08_9GAMM</name>
<evidence type="ECO:0000256" key="8">
    <source>
        <dbReference type="ARBA" id="ARBA00022598"/>
    </source>
</evidence>
<dbReference type="InterPro" id="IPR000291">
    <property type="entry name" value="D-Ala_lig_Van_CS"/>
</dbReference>
<evidence type="ECO:0000256" key="10">
    <source>
        <dbReference type="ARBA" id="ARBA00022741"/>
    </source>
</evidence>
<keyword evidence="16 18" id="KW-0961">Cell wall biogenesis/degradation</keyword>
<dbReference type="SUPFAM" id="SSF56059">
    <property type="entry name" value="Glutathione synthetase ATP-binding domain-like"/>
    <property type="match status" value="1"/>
</dbReference>
<dbReference type="Gene3D" id="3.30.1490.20">
    <property type="entry name" value="ATP-grasp fold, A domain"/>
    <property type="match status" value="1"/>
</dbReference>
<keyword evidence="7 18" id="KW-0963">Cytoplasm</keyword>
<evidence type="ECO:0000256" key="18">
    <source>
        <dbReference type="HAMAP-Rule" id="MF_00047"/>
    </source>
</evidence>
<feature type="binding site" evidence="20">
    <location>
        <position position="269"/>
    </location>
    <ligand>
        <name>Mg(2+)</name>
        <dbReference type="ChEBI" id="CHEBI:18420"/>
        <label>2</label>
    </ligand>
</feature>
<evidence type="ECO:0000256" key="5">
    <source>
        <dbReference type="ARBA" id="ARBA00010871"/>
    </source>
</evidence>
<evidence type="ECO:0000256" key="11">
    <source>
        <dbReference type="ARBA" id="ARBA00022840"/>
    </source>
</evidence>
<dbReference type="STRING" id="391936.S7S_04825"/>
<dbReference type="Proteomes" id="UP000006764">
    <property type="component" value="Chromosome"/>
</dbReference>
<keyword evidence="15 20" id="KW-0464">Manganese</keyword>
<dbReference type="PROSITE" id="PS00843">
    <property type="entry name" value="DALA_DALA_LIGASE_1"/>
    <property type="match status" value="1"/>
</dbReference>
<feature type="active site" evidence="19">
    <location>
        <position position="149"/>
    </location>
</feature>
<evidence type="ECO:0000256" key="4">
    <source>
        <dbReference type="ARBA" id="ARBA00004752"/>
    </source>
</evidence>
<evidence type="ECO:0000256" key="16">
    <source>
        <dbReference type="ARBA" id="ARBA00023316"/>
    </source>
</evidence>
<evidence type="ECO:0000259" key="22">
    <source>
        <dbReference type="PROSITE" id="PS50975"/>
    </source>
</evidence>
<dbReference type="PROSITE" id="PS00844">
    <property type="entry name" value="DALA_DALA_LIGASE_2"/>
    <property type="match status" value="1"/>
</dbReference>
<dbReference type="PANTHER" id="PTHR23132">
    <property type="entry name" value="D-ALANINE--D-ALANINE LIGASE"/>
    <property type="match status" value="1"/>
</dbReference>
<dbReference type="HAMAP" id="MF_00047">
    <property type="entry name" value="Dala_Dala_lig"/>
    <property type="match status" value="1"/>
</dbReference>
<dbReference type="GO" id="GO:0009252">
    <property type="term" value="P:peptidoglycan biosynthetic process"/>
    <property type="evidence" value="ECO:0007669"/>
    <property type="project" value="UniProtKB-UniRule"/>
</dbReference>
<dbReference type="GO" id="GO:0008360">
    <property type="term" value="P:regulation of cell shape"/>
    <property type="evidence" value="ECO:0007669"/>
    <property type="project" value="UniProtKB-KW"/>
</dbReference>
<evidence type="ECO:0000256" key="12">
    <source>
        <dbReference type="ARBA" id="ARBA00022842"/>
    </source>
</evidence>
<evidence type="ECO:0000256" key="2">
    <source>
        <dbReference type="ARBA" id="ARBA00003921"/>
    </source>
</evidence>
<keyword evidence="13 18" id="KW-0133">Cell shape</keyword>
<comment type="pathway">
    <text evidence="4 18">Cell wall biogenesis; peptidoglycan biosynthesis.</text>
</comment>
<keyword evidence="8 18" id="KW-0436">Ligase</keyword>
<dbReference type="GO" id="GO:0005829">
    <property type="term" value="C:cytosol"/>
    <property type="evidence" value="ECO:0007669"/>
    <property type="project" value="TreeGrafter"/>
</dbReference>
<keyword evidence="11 21" id="KW-0067">ATP-binding</keyword>
<dbReference type="Gene3D" id="3.30.470.20">
    <property type="entry name" value="ATP-grasp fold, B domain"/>
    <property type="match status" value="1"/>
</dbReference>
<feature type="active site" evidence="19">
    <location>
        <position position="28"/>
    </location>
</feature>
<feature type="binding site" evidence="20">
    <location>
        <position position="271"/>
    </location>
    <ligand>
        <name>Mg(2+)</name>
        <dbReference type="ChEBI" id="CHEBI:18420"/>
        <label>2</label>
    </ligand>
</feature>
<dbReference type="GO" id="GO:0008716">
    <property type="term" value="F:D-alanine-D-alanine ligase activity"/>
    <property type="evidence" value="ECO:0007669"/>
    <property type="project" value="UniProtKB-UniRule"/>
</dbReference>
<dbReference type="EC" id="6.3.2.4" evidence="6 18"/>
<evidence type="ECO:0000256" key="9">
    <source>
        <dbReference type="ARBA" id="ARBA00022723"/>
    </source>
</evidence>
<evidence type="ECO:0000313" key="23">
    <source>
        <dbReference type="EMBL" id="AJD47387.1"/>
    </source>
</evidence>
<dbReference type="UniPathway" id="UPA00219"/>
<dbReference type="KEGG" id="apac:S7S_04825"/>
<dbReference type="NCBIfam" id="TIGR01205">
    <property type="entry name" value="D_ala_D_alaTIGR"/>
    <property type="match status" value="1"/>
</dbReference>
<sequence>MTDTPAQLKQALSRVGRVAVLAGGRSAEREISLKSGREVHAALRKLGVLAELVDPAEVPVDTLTGFKRVFIALHGRGGEDGVIQGVLEHLGVPYTGSGVMASAIGMDKVRTKLLWAGAGLPTPAFYVAGSADAPALGFPLMVKPAREGSSIGMRKVDNAQELAGAIAAAQEYDDEVLVERWVTGAEFTVAILGDRALPAIRLETPNSFYDFDAKYRADTTRYLCPCGLDEVQENELKALALRAFRAVGAEGWGRVDVMQDADGQFQLLEINTVPGMTDHSLVPMAARAEGLSFEALVAEILLSAGDVGRGAAGA</sequence>
<dbReference type="Gene3D" id="3.40.50.20">
    <property type="match status" value="1"/>
</dbReference>
<comment type="function">
    <text evidence="2 18">Cell wall formation.</text>
</comment>
<keyword evidence="24" id="KW-1185">Reference proteome</keyword>
<organism evidence="23 24">
    <name type="scientific">Isoalcanivorax pacificus W11-5</name>
    <dbReference type="NCBI Taxonomy" id="391936"/>
    <lineage>
        <taxon>Bacteria</taxon>
        <taxon>Pseudomonadati</taxon>
        <taxon>Pseudomonadota</taxon>
        <taxon>Gammaproteobacteria</taxon>
        <taxon>Oceanospirillales</taxon>
        <taxon>Alcanivoracaceae</taxon>
        <taxon>Isoalcanivorax</taxon>
    </lineage>
</organism>
<evidence type="ECO:0000256" key="17">
    <source>
        <dbReference type="ARBA" id="ARBA00047614"/>
    </source>
</evidence>
<gene>
    <name evidence="18 23" type="primary">ddl</name>
    <name evidence="23" type="ORF">S7S_04825</name>
</gene>
<comment type="catalytic activity">
    <reaction evidence="17 18">
        <text>2 D-alanine + ATP = D-alanyl-D-alanine + ADP + phosphate + H(+)</text>
        <dbReference type="Rhea" id="RHEA:11224"/>
        <dbReference type="ChEBI" id="CHEBI:15378"/>
        <dbReference type="ChEBI" id="CHEBI:30616"/>
        <dbReference type="ChEBI" id="CHEBI:43474"/>
        <dbReference type="ChEBI" id="CHEBI:57416"/>
        <dbReference type="ChEBI" id="CHEBI:57822"/>
        <dbReference type="ChEBI" id="CHEBI:456216"/>
        <dbReference type="EC" id="6.3.2.4"/>
    </reaction>
</comment>
<evidence type="ECO:0000256" key="21">
    <source>
        <dbReference type="PROSITE-ProRule" id="PRU00409"/>
    </source>
</evidence>
<dbReference type="PANTHER" id="PTHR23132:SF23">
    <property type="entry name" value="D-ALANINE--D-ALANINE LIGASE B"/>
    <property type="match status" value="1"/>
</dbReference>
<evidence type="ECO:0000256" key="14">
    <source>
        <dbReference type="ARBA" id="ARBA00022984"/>
    </source>
</evidence>
<dbReference type="Pfam" id="PF07478">
    <property type="entry name" value="Dala_Dala_lig_C"/>
    <property type="match status" value="1"/>
</dbReference>
<comment type="similarity">
    <text evidence="5 18">Belongs to the D-alanine--D-alanine ligase family.</text>
</comment>
<evidence type="ECO:0000256" key="1">
    <source>
        <dbReference type="ARBA" id="ARBA00001936"/>
    </source>
</evidence>
<evidence type="ECO:0000256" key="20">
    <source>
        <dbReference type="PIRSR" id="PIRSR039102-3"/>
    </source>
</evidence>
<evidence type="ECO:0000256" key="7">
    <source>
        <dbReference type="ARBA" id="ARBA00022490"/>
    </source>
</evidence>
<dbReference type="GO" id="GO:0005524">
    <property type="term" value="F:ATP binding"/>
    <property type="evidence" value="ECO:0007669"/>
    <property type="project" value="UniProtKB-UniRule"/>
</dbReference>
<dbReference type="SUPFAM" id="SSF52440">
    <property type="entry name" value="PreATP-grasp domain"/>
    <property type="match status" value="1"/>
</dbReference>
<dbReference type="RefSeq" id="WP_008739543.1">
    <property type="nucleotide sequence ID" value="NZ_CP004387.1"/>
</dbReference>
<dbReference type="InterPro" id="IPR011761">
    <property type="entry name" value="ATP-grasp"/>
</dbReference>
<dbReference type="InterPro" id="IPR005905">
    <property type="entry name" value="D_ala_D_ala"/>
</dbReference>